<accession>W4LTQ8</accession>
<dbReference type="PANTHER" id="PTHR41791">
    <property type="entry name" value="SSL7039 PROTEIN"/>
    <property type="match status" value="1"/>
</dbReference>
<evidence type="ECO:0008006" key="3">
    <source>
        <dbReference type="Google" id="ProtNLM"/>
    </source>
</evidence>
<dbReference type="AlphaFoldDB" id="W4LTQ8"/>
<sequence>MYFFLIMSDNCELEFAVIYYESMDGTRWLALQRRKPLFSIRMKTGTSPLQLGWRAYVILAHGSCILNRLFRVANGNYGDDKSLKDGVYELRFTFGPGYRVYFGEDGPYLVVLLCGGDKSSQEKDIETAKAYWEAYLSQASIMGSATL</sequence>
<comment type="caution">
    <text evidence="1">The sequence shown here is derived from an EMBL/GenBank/DDBJ whole genome shotgun (WGS) entry which is preliminary data.</text>
</comment>
<dbReference type="HOGENOM" id="CLU_1764659_0_0_7"/>
<proteinExistence type="predicted"/>
<dbReference type="Proteomes" id="UP000019140">
    <property type="component" value="Unassembled WGS sequence"/>
</dbReference>
<evidence type="ECO:0000313" key="2">
    <source>
        <dbReference type="Proteomes" id="UP000019140"/>
    </source>
</evidence>
<organism evidence="1 2">
    <name type="scientific">Candidatus Entotheonella gemina</name>
    <dbReference type="NCBI Taxonomy" id="1429439"/>
    <lineage>
        <taxon>Bacteria</taxon>
        <taxon>Pseudomonadati</taxon>
        <taxon>Nitrospinota/Tectimicrobiota group</taxon>
        <taxon>Candidatus Tectimicrobiota</taxon>
        <taxon>Candidatus Entotheonellia</taxon>
        <taxon>Candidatus Entotheonellales</taxon>
        <taxon>Candidatus Entotheonellaceae</taxon>
        <taxon>Candidatus Entotheonella</taxon>
    </lineage>
</organism>
<evidence type="ECO:0000313" key="1">
    <source>
        <dbReference type="EMBL" id="ETX01368.1"/>
    </source>
</evidence>
<dbReference type="EMBL" id="AZHX01001627">
    <property type="protein sequence ID" value="ETX01368.1"/>
    <property type="molecule type" value="Genomic_DNA"/>
</dbReference>
<protein>
    <recommendedName>
        <fullName evidence="3">Addiction module killer protein</fullName>
    </recommendedName>
</protein>
<dbReference type="PANTHER" id="PTHR41791:SF1">
    <property type="entry name" value="SSL7039 PROTEIN"/>
    <property type="match status" value="1"/>
</dbReference>
<dbReference type="InterPro" id="IPR014056">
    <property type="entry name" value="TypeIITA-like_toxin_pred"/>
</dbReference>
<dbReference type="NCBIfam" id="TIGR02683">
    <property type="entry name" value="upstrm_HI1419"/>
    <property type="match status" value="1"/>
</dbReference>
<gene>
    <name evidence="1" type="ORF">ETSY2_37345</name>
</gene>
<name>W4LTQ8_9BACT</name>
<keyword evidence="2" id="KW-1185">Reference proteome</keyword>
<reference evidence="1 2" key="1">
    <citation type="journal article" date="2014" name="Nature">
        <title>An environmental bacterial taxon with a large and distinct metabolic repertoire.</title>
        <authorList>
            <person name="Wilson M.C."/>
            <person name="Mori T."/>
            <person name="Ruckert C."/>
            <person name="Uria A.R."/>
            <person name="Helf M.J."/>
            <person name="Takada K."/>
            <person name="Gernert C."/>
            <person name="Steffens U.A."/>
            <person name="Heycke N."/>
            <person name="Schmitt S."/>
            <person name="Rinke C."/>
            <person name="Helfrich E.J."/>
            <person name="Brachmann A.O."/>
            <person name="Gurgui C."/>
            <person name="Wakimoto T."/>
            <person name="Kracht M."/>
            <person name="Crusemann M."/>
            <person name="Hentschel U."/>
            <person name="Abe I."/>
            <person name="Matsunaga S."/>
            <person name="Kalinowski J."/>
            <person name="Takeyama H."/>
            <person name="Piel J."/>
        </authorList>
    </citation>
    <scope>NUCLEOTIDE SEQUENCE [LARGE SCALE GENOMIC DNA]</scope>
    <source>
        <strain evidence="2">TSY2</strain>
    </source>
</reference>